<protein>
    <submittedName>
        <fullName evidence="1">Uncharacterized protein</fullName>
    </submittedName>
</protein>
<reference evidence="1 2" key="1">
    <citation type="submission" date="2023-04" db="EMBL/GenBank/DDBJ databases">
        <title>Klugiella caeni sp. nov. isolated from the sludge of biochemical tank.</title>
        <authorList>
            <person name="Geng K."/>
        </authorList>
    </citation>
    <scope>NUCLEOTIDE SEQUENCE [LARGE SCALE GENOMIC DNA]</scope>
    <source>
        <strain evidence="1 2">YN-L-19</strain>
    </source>
</reference>
<comment type="caution">
    <text evidence="1">The sequence shown here is derived from an EMBL/GenBank/DDBJ whole genome shotgun (WGS) entry which is preliminary data.</text>
</comment>
<dbReference type="RefSeq" id="WP_281488831.1">
    <property type="nucleotide sequence ID" value="NZ_CP159582.1"/>
</dbReference>
<dbReference type="Proteomes" id="UP001321506">
    <property type="component" value="Unassembled WGS sequence"/>
</dbReference>
<evidence type="ECO:0000313" key="2">
    <source>
        <dbReference type="Proteomes" id="UP001321506"/>
    </source>
</evidence>
<accession>A0AAW6T7G9</accession>
<dbReference type="AlphaFoldDB" id="A0AAW6T7G9"/>
<name>A0AAW6T7G9_9MICO</name>
<dbReference type="EMBL" id="JASATX010000003">
    <property type="protein sequence ID" value="MDI2099046.1"/>
    <property type="molecule type" value="Genomic_DNA"/>
</dbReference>
<proteinExistence type="predicted"/>
<evidence type="ECO:0000313" key="1">
    <source>
        <dbReference type="EMBL" id="MDI2099046.1"/>
    </source>
</evidence>
<gene>
    <name evidence="1" type="ORF">QF206_08740</name>
</gene>
<sequence>MRELRVPKRRTPVELVLADGTHRNVLVFLAESAARHSGPERLSDLLDGESEFIPAVDASTDAVFFLSCQSVAVARVDSSVEGDDVGQHTVSTEHEVELTLVGGVKLRGLVAYVMPPDRSRLTDYLNSESRFIKLIEQDAVALINKQQVALVEALESTR</sequence>
<keyword evidence="2" id="KW-1185">Reference proteome</keyword>
<organism evidence="1 2">
    <name type="scientific">Ruicaihuangia caeni</name>
    <dbReference type="NCBI Taxonomy" id="3042517"/>
    <lineage>
        <taxon>Bacteria</taxon>
        <taxon>Bacillati</taxon>
        <taxon>Actinomycetota</taxon>
        <taxon>Actinomycetes</taxon>
        <taxon>Micrococcales</taxon>
        <taxon>Microbacteriaceae</taxon>
        <taxon>Ruicaihuangia</taxon>
    </lineage>
</organism>